<evidence type="ECO:0000259" key="5">
    <source>
        <dbReference type="PROSITE" id="PS50893"/>
    </source>
</evidence>
<comment type="similarity">
    <text evidence="1">Belongs to the ABC transporter superfamily.</text>
</comment>
<sequence>MWPKRNFGRGEDESAPVCGQEGWTMITCERLTVGCDAKSGGVVLRNLTARIPHGQVRAIVGGEGSGKTVLGSALRGALGAGLTRTSGSVHIGAFDPLDRAAGSPAEHVAWLGEDPEGALGGFATVRDAIAAVMAGRFPGWQLDDLTLVAALARFGMNDAKLLDRDPATLDAGLRRRVALAQALARPATAQHPKLVVLDEPLLGLDSAVADEVVDALAGMRRVLQASVVLLTRDLALAQRFADEISVLEGGQIIETFTPERAFSAAQAVSLVRDATNMSVVTGARVAAAGVATKPRAAGAQGADRAGQASDHTPSIPALELREFSVVLPDGQRVTPPISVELPAGGALAITGGPGSGKSMLAQAIVGGLRPSSALRIGGQLLLSGEAQEPRAAARTAEQRRAIQLVVHDPARATAETHTVRTHLRRVIRRTRPAASSSGVGTRALELLSLVGVGPELLIARMCDLSSGQALRIAIARALAHDPSVLMCEGPRFDRAGDRILALCADVRERADVALVLITSSRAVARAMCDRELRLDAASAPRCIAHDPAEATGAGRRAA</sequence>
<keyword evidence="7" id="KW-1185">Reference proteome</keyword>
<dbReference type="Pfam" id="PF00005">
    <property type="entry name" value="ABC_tran"/>
    <property type="match status" value="2"/>
</dbReference>
<dbReference type="PANTHER" id="PTHR43776">
    <property type="entry name" value="TRANSPORT ATP-BINDING PROTEIN"/>
    <property type="match status" value="1"/>
</dbReference>
<dbReference type="PANTHER" id="PTHR43776:SF7">
    <property type="entry name" value="D,D-DIPEPTIDE TRANSPORT ATP-BINDING PROTEIN DDPF-RELATED"/>
    <property type="match status" value="1"/>
</dbReference>
<name>A0A0D0IQF1_9MICO</name>
<dbReference type="SMART" id="SM00382">
    <property type="entry name" value="AAA"/>
    <property type="match status" value="2"/>
</dbReference>
<dbReference type="Proteomes" id="UP000032120">
    <property type="component" value="Unassembled WGS sequence"/>
</dbReference>
<dbReference type="GO" id="GO:0005524">
    <property type="term" value="F:ATP binding"/>
    <property type="evidence" value="ECO:0007669"/>
    <property type="project" value="UniProtKB-KW"/>
</dbReference>
<gene>
    <name evidence="6" type="ORF">SD72_13590</name>
</gene>
<evidence type="ECO:0000256" key="4">
    <source>
        <dbReference type="ARBA" id="ARBA00022840"/>
    </source>
</evidence>
<dbReference type="GO" id="GO:0016887">
    <property type="term" value="F:ATP hydrolysis activity"/>
    <property type="evidence" value="ECO:0007669"/>
    <property type="project" value="InterPro"/>
</dbReference>
<organism evidence="6 7">
    <name type="scientific">Leucobacter komagatae</name>
    <dbReference type="NCBI Taxonomy" id="55969"/>
    <lineage>
        <taxon>Bacteria</taxon>
        <taxon>Bacillati</taxon>
        <taxon>Actinomycetota</taxon>
        <taxon>Actinomycetes</taxon>
        <taxon>Micrococcales</taxon>
        <taxon>Microbacteriaceae</taxon>
        <taxon>Leucobacter</taxon>
    </lineage>
</organism>
<dbReference type="OrthoDB" id="4989414at2"/>
<dbReference type="GO" id="GO:0055085">
    <property type="term" value="P:transmembrane transport"/>
    <property type="evidence" value="ECO:0007669"/>
    <property type="project" value="UniProtKB-ARBA"/>
</dbReference>
<dbReference type="InterPro" id="IPR003439">
    <property type="entry name" value="ABC_transporter-like_ATP-bd"/>
</dbReference>
<reference evidence="6 7" key="1">
    <citation type="submission" date="2015-01" db="EMBL/GenBank/DDBJ databases">
        <title>Draft genome sequence of Leucobacter komagatae strain VKM ST2845.</title>
        <authorList>
            <person name="Karlyshev A.V."/>
            <person name="Kudryashova E.B."/>
        </authorList>
    </citation>
    <scope>NUCLEOTIDE SEQUENCE [LARGE SCALE GENOMIC DNA]</scope>
    <source>
        <strain evidence="6 7">VKM ST2845</strain>
    </source>
</reference>
<evidence type="ECO:0000313" key="7">
    <source>
        <dbReference type="Proteomes" id="UP000032120"/>
    </source>
</evidence>
<protein>
    <recommendedName>
        <fullName evidence="5">ABC transporter domain-containing protein</fullName>
    </recommendedName>
</protein>
<dbReference type="SUPFAM" id="SSF52540">
    <property type="entry name" value="P-loop containing nucleoside triphosphate hydrolases"/>
    <property type="match status" value="2"/>
</dbReference>
<evidence type="ECO:0000256" key="1">
    <source>
        <dbReference type="ARBA" id="ARBA00005417"/>
    </source>
</evidence>
<dbReference type="InterPro" id="IPR003593">
    <property type="entry name" value="AAA+_ATPase"/>
</dbReference>
<evidence type="ECO:0000256" key="3">
    <source>
        <dbReference type="ARBA" id="ARBA00022741"/>
    </source>
</evidence>
<dbReference type="Gene3D" id="3.40.50.300">
    <property type="entry name" value="P-loop containing nucleotide triphosphate hydrolases"/>
    <property type="match status" value="2"/>
</dbReference>
<accession>A0A0D0IQF1</accession>
<proteinExistence type="inferred from homology"/>
<dbReference type="PROSITE" id="PS50893">
    <property type="entry name" value="ABC_TRANSPORTER_2"/>
    <property type="match status" value="2"/>
</dbReference>
<dbReference type="InterPro" id="IPR050319">
    <property type="entry name" value="ABC_transp_ATP-bind"/>
</dbReference>
<dbReference type="EMBL" id="JXSQ01000024">
    <property type="protein sequence ID" value="KIP51723.1"/>
    <property type="molecule type" value="Genomic_DNA"/>
</dbReference>
<feature type="domain" description="ABC transporter" evidence="5">
    <location>
        <begin position="318"/>
        <end position="556"/>
    </location>
</feature>
<dbReference type="AlphaFoldDB" id="A0A0D0IQF1"/>
<dbReference type="InterPro" id="IPR027417">
    <property type="entry name" value="P-loop_NTPase"/>
</dbReference>
<evidence type="ECO:0000313" key="6">
    <source>
        <dbReference type="EMBL" id="KIP51723.1"/>
    </source>
</evidence>
<feature type="domain" description="ABC transporter" evidence="5">
    <location>
        <begin position="26"/>
        <end position="274"/>
    </location>
</feature>
<comment type="caution">
    <text evidence="6">The sequence shown here is derived from an EMBL/GenBank/DDBJ whole genome shotgun (WGS) entry which is preliminary data.</text>
</comment>
<keyword evidence="3" id="KW-0547">Nucleotide-binding</keyword>
<dbReference type="RefSeq" id="WP_042545007.1">
    <property type="nucleotide sequence ID" value="NZ_JXSQ01000024.1"/>
</dbReference>
<keyword evidence="4" id="KW-0067">ATP-binding</keyword>
<keyword evidence="2" id="KW-0813">Transport</keyword>
<evidence type="ECO:0000256" key="2">
    <source>
        <dbReference type="ARBA" id="ARBA00022448"/>
    </source>
</evidence>